<accession>A0ABW6A1A5</accession>
<evidence type="ECO:0000313" key="3">
    <source>
        <dbReference type="Proteomes" id="UP001597548"/>
    </source>
</evidence>
<feature type="transmembrane region" description="Helical" evidence="1">
    <location>
        <begin position="6"/>
        <end position="23"/>
    </location>
</feature>
<sequence length="164" mass="19312">MNDLYYPLIIALVIYILLSALNSKKKQKKIDNAIKSLESDYEYQFKISGRVHFSKLHILLECYLTVLYSENNILIYGYDNYSHRQTKFLFYTDKNNALIEDINIPKYSILDIEIIENDKIFINGDDNSIITLRYINYGKEKPQLKEPKFVELLKKLNKATLLST</sequence>
<dbReference type="EMBL" id="JBHUOS010000016">
    <property type="protein sequence ID" value="MFD2918048.1"/>
    <property type="molecule type" value="Genomic_DNA"/>
</dbReference>
<name>A0ABW6A1A5_9FLAO</name>
<evidence type="ECO:0000256" key="1">
    <source>
        <dbReference type="SAM" id="Phobius"/>
    </source>
</evidence>
<evidence type="ECO:0008006" key="4">
    <source>
        <dbReference type="Google" id="ProtNLM"/>
    </source>
</evidence>
<keyword evidence="1" id="KW-0812">Transmembrane</keyword>
<evidence type="ECO:0000313" key="2">
    <source>
        <dbReference type="EMBL" id="MFD2918048.1"/>
    </source>
</evidence>
<dbReference type="Proteomes" id="UP001597548">
    <property type="component" value="Unassembled WGS sequence"/>
</dbReference>
<gene>
    <name evidence="2" type="ORF">ACFS29_20510</name>
</gene>
<dbReference type="RefSeq" id="WP_194506749.1">
    <property type="nucleotide sequence ID" value="NZ_JADILU010000002.1"/>
</dbReference>
<reference evidence="3" key="1">
    <citation type="journal article" date="2019" name="Int. J. Syst. Evol. Microbiol.">
        <title>The Global Catalogue of Microorganisms (GCM) 10K type strain sequencing project: providing services to taxonomists for standard genome sequencing and annotation.</title>
        <authorList>
            <consortium name="The Broad Institute Genomics Platform"/>
            <consortium name="The Broad Institute Genome Sequencing Center for Infectious Disease"/>
            <person name="Wu L."/>
            <person name="Ma J."/>
        </authorList>
    </citation>
    <scope>NUCLEOTIDE SEQUENCE [LARGE SCALE GENOMIC DNA]</scope>
    <source>
        <strain evidence="3">KCTC 32514</strain>
    </source>
</reference>
<keyword evidence="3" id="KW-1185">Reference proteome</keyword>
<organism evidence="2 3">
    <name type="scientific">Psychroserpens luteus</name>
    <dbReference type="NCBI Taxonomy" id="1434066"/>
    <lineage>
        <taxon>Bacteria</taxon>
        <taxon>Pseudomonadati</taxon>
        <taxon>Bacteroidota</taxon>
        <taxon>Flavobacteriia</taxon>
        <taxon>Flavobacteriales</taxon>
        <taxon>Flavobacteriaceae</taxon>
        <taxon>Psychroserpens</taxon>
    </lineage>
</organism>
<protein>
    <recommendedName>
        <fullName evidence="4">YokE-like PH domain-containing protein</fullName>
    </recommendedName>
</protein>
<keyword evidence="1" id="KW-1133">Transmembrane helix</keyword>
<keyword evidence="1" id="KW-0472">Membrane</keyword>
<comment type="caution">
    <text evidence="2">The sequence shown here is derived from an EMBL/GenBank/DDBJ whole genome shotgun (WGS) entry which is preliminary data.</text>
</comment>
<proteinExistence type="predicted"/>